<dbReference type="HOGENOM" id="CLU_182802_0_0_0"/>
<dbReference type="eggNOG" id="ENOG50332JP">
    <property type="taxonomic scope" value="Bacteria"/>
</dbReference>
<proteinExistence type="predicted"/>
<evidence type="ECO:0000313" key="2">
    <source>
        <dbReference type="Proteomes" id="UP000004358"/>
    </source>
</evidence>
<name>A3ZS98_9BACT</name>
<gene>
    <name evidence="1" type="ORF">DSM3645_14460</name>
</gene>
<sequence length="83" mass="9021">MQLLISCNGDVRCIYDEALPLRALGHVSIARGSHVEPTEEGNWTADLSPVNGPLLGPFESRIAALAAEHAWLTQNWLEAASRI</sequence>
<dbReference type="OrthoDB" id="280020at2"/>
<comment type="caution">
    <text evidence="1">The sequence shown here is derived from an EMBL/GenBank/DDBJ whole genome shotgun (WGS) entry which is preliminary data.</text>
</comment>
<evidence type="ECO:0000313" key="1">
    <source>
        <dbReference type="EMBL" id="EAQ80556.1"/>
    </source>
</evidence>
<accession>A3ZS98</accession>
<protein>
    <submittedName>
        <fullName evidence="1">Uncharacterized protein</fullName>
    </submittedName>
</protein>
<reference evidence="1 2" key="1">
    <citation type="submission" date="2006-02" db="EMBL/GenBank/DDBJ databases">
        <authorList>
            <person name="Amann R."/>
            <person name="Ferriera S."/>
            <person name="Johnson J."/>
            <person name="Kravitz S."/>
            <person name="Halpern A."/>
            <person name="Remington K."/>
            <person name="Beeson K."/>
            <person name="Tran B."/>
            <person name="Rogers Y.-H."/>
            <person name="Friedman R."/>
            <person name="Venter J.C."/>
        </authorList>
    </citation>
    <scope>NUCLEOTIDE SEQUENCE [LARGE SCALE GENOMIC DNA]</scope>
    <source>
        <strain evidence="1 2">DSM 3645</strain>
    </source>
</reference>
<dbReference type="Proteomes" id="UP000004358">
    <property type="component" value="Unassembled WGS sequence"/>
</dbReference>
<dbReference type="AlphaFoldDB" id="A3ZS98"/>
<dbReference type="EMBL" id="AANZ01000008">
    <property type="protein sequence ID" value="EAQ80556.1"/>
    <property type="molecule type" value="Genomic_DNA"/>
</dbReference>
<dbReference type="RefSeq" id="WP_002650790.1">
    <property type="nucleotide sequence ID" value="NZ_CH672376.1"/>
</dbReference>
<organism evidence="1 2">
    <name type="scientific">Blastopirellula marina DSM 3645</name>
    <dbReference type="NCBI Taxonomy" id="314230"/>
    <lineage>
        <taxon>Bacteria</taxon>
        <taxon>Pseudomonadati</taxon>
        <taxon>Planctomycetota</taxon>
        <taxon>Planctomycetia</taxon>
        <taxon>Pirellulales</taxon>
        <taxon>Pirellulaceae</taxon>
        <taxon>Blastopirellula</taxon>
    </lineage>
</organism>
<dbReference type="STRING" id="314230.DSM3645_14460"/>